<keyword evidence="1" id="KW-0812">Transmembrane</keyword>
<protein>
    <submittedName>
        <fullName evidence="2">DUF4386 domain-containing protein</fullName>
    </submittedName>
</protein>
<reference evidence="2 3" key="1">
    <citation type="submission" date="2020-04" db="EMBL/GenBank/DDBJ databases">
        <title>A Flavivirga sp. nov.</title>
        <authorList>
            <person name="Sun X."/>
        </authorList>
    </citation>
    <scope>NUCLEOTIDE SEQUENCE [LARGE SCALE GENOMIC DNA]</scope>
    <source>
        <strain evidence="2 3">Y03</strain>
    </source>
</reference>
<accession>A0ABX1S531</accession>
<dbReference type="Proteomes" id="UP000746690">
    <property type="component" value="Unassembled WGS sequence"/>
</dbReference>
<evidence type="ECO:0000256" key="1">
    <source>
        <dbReference type="SAM" id="Phobius"/>
    </source>
</evidence>
<evidence type="ECO:0000313" key="2">
    <source>
        <dbReference type="EMBL" id="NMH89859.1"/>
    </source>
</evidence>
<feature type="transmembrane region" description="Helical" evidence="1">
    <location>
        <begin position="12"/>
        <end position="31"/>
    </location>
</feature>
<name>A0ABX1S531_9FLAO</name>
<dbReference type="EMBL" id="JABBHF010000017">
    <property type="protein sequence ID" value="NMH89859.1"/>
    <property type="molecule type" value="Genomic_DNA"/>
</dbReference>
<proteinExistence type="predicted"/>
<comment type="caution">
    <text evidence="2">The sequence shown here is derived from an EMBL/GenBank/DDBJ whole genome shotgun (WGS) entry which is preliminary data.</text>
</comment>
<keyword evidence="1" id="KW-0472">Membrane</keyword>
<feature type="transmembrane region" description="Helical" evidence="1">
    <location>
        <begin position="198"/>
        <end position="220"/>
    </location>
</feature>
<gene>
    <name evidence="2" type="ORF">HHX25_20325</name>
</gene>
<keyword evidence="1" id="KW-1133">Transmembrane helix</keyword>
<feature type="transmembrane region" description="Helical" evidence="1">
    <location>
        <begin position="173"/>
        <end position="192"/>
    </location>
</feature>
<organism evidence="2 3">
    <name type="scientific">Flavivirga algicola</name>
    <dbReference type="NCBI Taxonomy" id="2729136"/>
    <lineage>
        <taxon>Bacteria</taxon>
        <taxon>Pseudomonadati</taxon>
        <taxon>Bacteroidota</taxon>
        <taxon>Flavobacteriia</taxon>
        <taxon>Flavobacteriales</taxon>
        <taxon>Flavobacteriaceae</taxon>
        <taxon>Flavivirga</taxon>
    </lineage>
</organism>
<keyword evidence="3" id="KW-1185">Reference proteome</keyword>
<dbReference type="InterPro" id="IPR025495">
    <property type="entry name" value="DUF4386"/>
</dbReference>
<feature type="transmembrane region" description="Helical" evidence="1">
    <location>
        <begin position="86"/>
        <end position="105"/>
    </location>
</feature>
<dbReference type="RefSeq" id="WP_169677239.1">
    <property type="nucleotide sequence ID" value="NZ_JABBHF010000017.1"/>
</dbReference>
<sequence>MTAINKTARFAGLLYLMLVISAIINLKYIPSQLVVWESASEAFENIKKSELLFRLGIVSGIITYLIFLLLPLILYKLLNKISEVHAKLMVLFALISVPISFTIILNKFSILSLINSEYIEHIGGAELYAQVMLYLGYYNNGIEILQIFWGLWLFPFGYLVYKSGFLPKILGILLMVGCFGYLITFFGGFLYSDFYKTTFSTIIGIPASIGEIGICLWLLIMGTNIPSIGKTAENKIN</sequence>
<dbReference type="Pfam" id="PF14329">
    <property type="entry name" value="DUF4386"/>
    <property type="match status" value="1"/>
</dbReference>
<feature type="transmembrane region" description="Helical" evidence="1">
    <location>
        <begin position="51"/>
        <end position="74"/>
    </location>
</feature>
<evidence type="ECO:0000313" key="3">
    <source>
        <dbReference type="Proteomes" id="UP000746690"/>
    </source>
</evidence>